<reference evidence="1" key="2">
    <citation type="submission" date="2020-09" db="EMBL/GenBank/DDBJ databases">
        <authorList>
            <person name="Sun Q."/>
            <person name="Zhou Y."/>
        </authorList>
    </citation>
    <scope>NUCLEOTIDE SEQUENCE</scope>
    <source>
        <strain evidence="1">CGMCC 4.7272</strain>
    </source>
</reference>
<keyword evidence="2" id="KW-1185">Reference proteome</keyword>
<name>A0A917PE35_9ACTN</name>
<reference evidence="1" key="1">
    <citation type="journal article" date="2014" name="Int. J. Syst. Evol. Microbiol.">
        <title>Complete genome sequence of Corynebacterium casei LMG S-19264T (=DSM 44701T), isolated from a smear-ripened cheese.</title>
        <authorList>
            <consortium name="US DOE Joint Genome Institute (JGI-PGF)"/>
            <person name="Walter F."/>
            <person name="Albersmeier A."/>
            <person name="Kalinowski J."/>
            <person name="Ruckert C."/>
        </authorList>
    </citation>
    <scope>NUCLEOTIDE SEQUENCE</scope>
    <source>
        <strain evidence="1">CGMCC 4.7272</strain>
    </source>
</reference>
<dbReference type="Proteomes" id="UP000625682">
    <property type="component" value="Unassembled WGS sequence"/>
</dbReference>
<sequence>MRSIENYDPGIEVSQALELLDSVRDEYAEAAFEDWAQTYHDPNTPGSEMKEVIEYYKVNGSTAPFDMDEYDTVLQRLDEFDAAHQPAFSAPRNAGTGPTWNAAKEVESMMQTLRMPSE</sequence>
<comment type="caution">
    <text evidence="1">The sequence shown here is derived from an EMBL/GenBank/DDBJ whole genome shotgun (WGS) entry which is preliminary data.</text>
</comment>
<dbReference type="RefSeq" id="WP_189152452.1">
    <property type="nucleotide sequence ID" value="NZ_BAABER010000111.1"/>
</dbReference>
<protein>
    <submittedName>
        <fullName evidence="1">Uncharacterized protein</fullName>
    </submittedName>
</protein>
<evidence type="ECO:0000313" key="2">
    <source>
        <dbReference type="Proteomes" id="UP000625682"/>
    </source>
</evidence>
<evidence type="ECO:0000313" key="1">
    <source>
        <dbReference type="EMBL" id="GGJ72582.1"/>
    </source>
</evidence>
<dbReference type="EMBL" id="BMMU01000107">
    <property type="protein sequence ID" value="GGJ72582.1"/>
    <property type="molecule type" value="Genomic_DNA"/>
</dbReference>
<organism evidence="1 2">
    <name type="scientific">Streptomyces lacrimifluminis</name>
    <dbReference type="NCBI Taxonomy" id="1500077"/>
    <lineage>
        <taxon>Bacteria</taxon>
        <taxon>Bacillati</taxon>
        <taxon>Actinomycetota</taxon>
        <taxon>Actinomycetes</taxon>
        <taxon>Kitasatosporales</taxon>
        <taxon>Streptomycetaceae</taxon>
        <taxon>Streptomyces</taxon>
    </lineage>
</organism>
<proteinExistence type="predicted"/>
<dbReference type="AlphaFoldDB" id="A0A917PE35"/>
<accession>A0A917PE35</accession>
<gene>
    <name evidence="1" type="ORF">GCM10012282_81760</name>
</gene>